<sequence length="120" mass="13923">MLIHPKDAREKESPRAARLTEIVMQEATALIWQLRNIHVIQHDNDLLKTPMVMEIQNQFLFRLSKCLELDLTLIDKAKFRKKPLLKTTVLETWQDTTDVNKPPDDWTKVSGVLVGMGRSM</sequence>
<dbReference type="OrthoDB" id="3253907at2759"/>
<name>A0A0D0CA16_9AGAR</name>
<evidence type="ECO:0000313" key="1">
    <source>
        <dbReference type="EMBL" id="KIK51658.1"/>
    </source>
</evidence>
<dbReference type="AlphaFoldDB" id="A0A0D0CA16"/>
<keyword evidence="2" id="KW-1185">Reference proteome</keyword>
<proteinExistence type="predicted"/>
<evidence type="ECO:0000313" key="2">
    <source>
        <dbReference type="Proteomes" id="UP000053593"/>
    </source>
</evidence>
<dbReference type="EMBL" id="KN834858">
    <property type="protein sequence ID" value="KIK51658.1"/>
    <property type="molecule type" value="Genomic_DNA"/>
</dbReference>
<reference evidence="1 2" key="1">
    <citation type="submission" date="2014-04" db="EMBL/GenBank/DDBJ databases">
        <title>Evolutionary Origins and Diversification of the Mycorrhizal Mutualists.</title>
        <authorList>
            <consortium name="DOE Joint Genome Institute"/>
            <consortium name="Mycorrhizal Genomics Consortium"/>
            <person name="Kohler A."/>
            <person name="Kuo A."/>
            <person name="Nagy L.G."/>
            <person name="Floudas D."/>
            <person name="Copeland A."/>
            <person name="Barry K.W."/>
            <person name="Cichocki N."/>
            <person name="Veneault-Fourrey C."/>
            <person name="LaButti K."/>
            <person name="Lindquist E.A."/>
            <person name="Lipzen A."/>
            <person name="Lundell T."/>
            <person name="Morin E."/>
            <person name="Murat C."/>
            <person name="Riley R."/>
            <person name="Ohm R."/>
            <person name="Sun H."/>
            <person name="Tunlid A."/>
            <person name="Henrissat B."/>
            <person name="Grigoriev I.V."/>
            <person name="Hibbett D.S."/>
            <person name="Martin F."/>
        </authorList>
    </citation>
    <scope>NUCLEOTIDE SEQUENCE [LARGE SCALE GENOMIC DNA]</scope>
    <source>
        <strain evidence="1 2">FD-317 M1</strain>
    </source>
</reference>
<gene>
    <name evidence="1" type="ORF">GYMLUDRAFT_181161</name>
</gene>
<protein>
    <submittedName>
        <fullName evidence="1">Uncharacterized protein</fullName>
    </submittedName>
</protein>
<accession>A0A0D0CA16</accession>
<organism evidence="1 2">
    <name type="scientific">Collybiopsis luxurians FD-317 M1</name>
    <dbReference type="NCBI Taxonomy" id="944289"/>
    <lineage>
        <taxon>Eukaryota</taxon>
        <taxon>Fungi</taxon>
        <taxon>Dikarya</taxon>
        <taxon>Basidiomycota</taxon>
        <taxon>Agaricomycotina</taxon>
        <taxon>Agaricomycetes</taxon>
        <taxon>Agaricomycetidae</taxon>
        <taxon>Agaricales</taxon>
        <taxon>Marasmiineae</taxon>
        <taxon>Omphalotaceae</taxon>
        <taxon>Collybiopsis</taxon>
        <taxon>Collybiopsis luxurians</taxon>
    </lineage>
</organism>
<dbReference type="Proteomes" id="UP000053593">
    <property type="component" value="Unassembled WGS sequence"/>
</dbReference>
<dbReference type="HOGENOM" id="CLU_2049938_0_0_1"/>